<feature type="compositionally biased region" description="Basic and acidic residues" evidence="1">
    <location>
        <begin position="31"/>
        <end position="47"/>
    </location>
</feature>
<reference evidence="2 3" key="1">
    <citation type="submission" date="2013-04" db="EMBL/GenBank/DDBJ databases">
        <authorList>
            <person name="Ikryannikova L.N."/>
            <person name="Ilina E.N."/>
            <person name="Kostryukova E.S."/>
            <person name="Semashko T.A."/>
            <person name="Karpova I.Y.U."/>
            <person name="Larin A.K."/>
            <person name="Ischenko D.S."/>
            <person name="Alekseev D.G."/>
            <person name="Klimova E.A."/>
            <person name="Filimonova A.V."/>
            <person name="Savinova T.A."/>
            <person name="Filimonova O.Y.U."/>
            <person name="Dubovickaya V.A."/>
            <person name="Sidorenko S.V."/>
            <person name="Govorun V.M."/>
        </authorList>
    </citation>
    <scope>NUCLEOTIDE SEQUENCE [LARGE SCALE GENOMIC DNA]</scope>
    <source>
        <strain evidence="2 3">13/39</strain>
    </source>
</reference>
<feature type="non-terminal residue" evidence="2">
    <location>
        <position position="53"/>
    </location>
</feature>
<dbReference type="EMBL" id="AQTU01000076">
    <property type="protein sequence ID" value="EOB30653.1"/>
    <property type="molecule type" value="Genomic_DNA"/>
</dbReference>
<organism evidence="2 3">
    <name type="scientific">Streptococcus mitis 13/39</name>
    <dbReference type="NCBI Taxonomy" id="1239793"/>
    <lineage>
        <taxon>Bacteria</taxon>
        <taxon>Bacillati</taxon>
        <taxon>Bacillota</taxon>
        <taxon>Bacilli</taxon>
        <taxon>Lactobacillales</taxon>
        <taxon>Streptococcaceae</taxon>
        <taxon>Streptococcus</taxon>
        <taxon>Streptococcus mitis group</taxon>
    </lineage>
</organism>
<evidence type="ECO:0000313" key="3">
    <source>
        <dbReference type="Proteomes" id="UP000013315"/>
    </source>
</evidence>
<accession>R0NZK2</accession>
<sequence length="53" mass="5582">MVTSLAATTFALVSLSDTMGMLPFSSQKVSAQEKDASKNGKIVKENTKPAPKP</sequence>
<feature type="region of interest" description="Disordered" evidence="1">
    <location>
        <begin position="26"/>
        <end position="53"/>
    </location>
</feature>
<name>R0NZK2_STRMT</name>
<evidence type="ECO:0000256" key="1">
    <source>
        <dbReference type="SAM" id="MobiDB-lite"/>
    </source>
</evidence>
<protein>
    <submittedName>
        <fullName evidence="2">Choline binding protein</fullName>
    </submittedName>
</protein>
<dbReference type="AlphaFoldDB" id="R0NZK2"/>
<gene>
    <name evidence="2" type="ORF">D065_10754</name>
</gene>
<dbReference type="Proteomes" id="UP000013315">
    <property type="component" value="Unassembled WGS sequence"/>
</dbReference>
<evidence type="ECO:0000313" key="2">
    <source>
        <dbReference type="EMBL" id="EOB30653.1"/>
    </source>
</evidence>
<proteinExistence type="predicted"/>
<comment type="caution">
    <text evidence="2">The sequence shown here is derived from an EMBL/GenBank/DDBJ whole genome shotgun (WGS) entry which is preliminary data.</text>
</comment>